<sequence>MAKILRIHPDNPHQRAIEQVVEALKKGAVIIYPTDTVYGLGCDIFNAKAMKRLAQIKGVDLEKSQFSIVCNDLTHLSTFTRPIDNTTFRMLKRALPGPYTFVMNANNSLPSYYKSRDTVGIRVPDHKVPYEIVKLLDSPIASTSLKHDEEDKEYFVDPELIARKYDKLVDIIIDSGPGGITPSSIIDICSGNGDIEVLREGKGEVDALA</sequence>
<keyword evidence="2" id="KW-0808">Transferase</keyword>
<gene>
    <name evidence="2" type="ORF">NMK71_05610</name>
</gene>
<dbReference type="InterPro" id="IPR006070">
    <property type="entry name" value="Sua5-like_dom"/>
</dbReference>
<accession>A0A9X4RU83</accession>
<keyword evidence="2" id="KW-0548">Nucleotidyltransferase</keyword>
<dbReference type="RefSeq" id="WP_304417643.1">
    <property type="nucleotide sequence ID" value="NZ_JANAIE010000007.1"/>
</dbReference>
<evidence type="ECO:0000313" key="2">
    <source>
        <dbReference type="EMBL" id="MDG4945883.1"/>
    </source>
</evidence>
<dbReference type="NCBIfam" id="TIGR00057">
    <property type="entry name" value="L-threonylcarbamoyladenylate synthase"/>
    <property type="match status" value="1"/>
</dbReference>
<dbReference type="Proteomes" id="UP001152599">
    <property type="component" value="Unassembled WGS sequence"/>
</dbReference>
<dbReference type="PANTHER" id="PTHR42828">
    <property type="entry name" value="DHBP SYNTHASE RIBB-LIKE ALPHA/BETA DOMAIN-CONTAINING PROTEIN"/>
    <property type="match status" value="1"/>
</dbReference>
<reference evidence="2" key="1">
    <citation type="submission" date="2022-07" db="EMBL/GenBank/DDBJ databases">
        <title>Description and genome-wide analysis of Profundicola chukchiensis gen. nov., sp. nov., marine bacteria isolated from bottom sediments of the Chukchi Sea.</title>
        <authorList>
            <person name="Romanenko L."/>
            <person name="Otstavnykh N."/>
            <person name="Kurilenko V."/>
            <person name="Eremeev V."/>
            <person name="Velansky P."/>
            <person name="Mikhailov V."/>
            <person name="Isaeva M."/>
        </authorList>
    </citation>
    <scope>NUCLEOTIDE SEQUENCE</scope>
    <source>
        <strain evidence="2">KMM 9713</strain>
    </source>
</reference>
<dbReference type="Pfam" id="PF01300">
    <property type="entry name" value="Sua5_yciO_yrdC"/>
    <property type="match status" value="1"/>
</dbReference>
<dbReference type="EMBL" id="JANCMU010000002">
    <property type="protein sequence ID" value="MDG4945883.1"/>
    <property type="molecule type" value="Genomic_DNA"/>
</dbReference>
<evidence type="ECO:0000313" key="3">
    <source>
        <dbReference type="Proteomes" id="UP001152599"/>
    </source>
</evidence>
<dbReference type="GO" id="GO:0003725">
    <property type="term" value="F:double-stranded RNA binding"/>
    <property type="evidence" value="ECO:0007669"/>
    <property type="project" value="InterPro"/>
</dbReference>
<dbReference type="PANTHER" id="PTHR42828:SF3">
    <property type="entry name" value="THREONYLCARBAMOYL-AMP SYNTHASE"/>
    <property type="match status" value="1"/>
</dbReference>
<proteinExistence type="predicted"/>
<name>A0A9X4RU83_9FLAO</name>
<keyword evidence="3" id="KW-1185">Reference proteome</keyword>
<dbReference type="EC" id="2.7.7.87" evidence="2"/>
<dbReference type="InterPro" id="IPR052532">
    <property type="entry name" value="SUA5_domain"/>
</dbReference>
<evidence type="ECO:0000259" key="1">
    <source>
        <dbReference type="PROSITE" id="PS51163"/>
    </source>
</evidence>
<feature type="domain" description="YrdC-like" evidence="1">
    <location>
        <begin position="14"/>
        <end position="203"/>
    </location>
</feature>
<comment type="caution">
    <text evidence="2">The sequence shown here is derived from an EMBL/GenBank/DDBJ whole genome shotgun (WGS) entry which is preliminary data.</text>
</comment>
<dbReference type="AlphaFoldDB" id="A0A9X4RU83"/>
<protein>
    <submittedName>
        <fullName evidence="2">L-threonylcarbamoyladenylate synthase</fullName>
        <ecNumber evidence="2">2.7.7.87</ecNumber>
    </submittedName>
</protein>
<dbReference type="InterPro" id="IPR017945">
    <property type="entry name" value="DHBP_synth_RibB-like_a/b_dom"/>
</dbReference>
<dbReference type="Gene3D" id="3.90.870.10">
    <property type="entry name" value="DHBP synthase"/>
    <property type="match status" value="1"/>
</dbReference>
<organism evidence="2 3">
    <name type="scientific">Profundicola chukchiensis</name>
    <dbReference type="NCBI Taxonomy" id="2961959"/>
    <lineage>
        <taxon>Bacteria</taxon>
        <taxon>Pseudomonadati</taxon>
        <taxon>Bacteroidota</taxon>
        <taxon>Flavobacteriia</taxon>
        <taxon>Flavobacteriales</taxon>
        <taxon>Weeksellaceae</taxon>
        <taxon>Profundicola</taxon>
    </lineage>
</organism>
<dbReference type="SUPFAM" id="SSF55821">
    <property type="entry name" value="YrdC/RibB"/>
    <property type="match status" value="1"/>
</dbReference>
<dbReference type="GO" id="GO:0061710">
    <property type="term" value="F:L-threonylcarbamoyladenylate synthase"/>
    <property type="evidence" value="ECO:0007669"/>
    <property type="project" value="UniProtKB-EC"/>
</dbReference>
<dbReference type="PROSITE" id="PS51163">
    <property type="entry name" value="YRDC"/>
    <property type="match status" value="1"/>
</dbReference>